<feature type="domain" description="Rhodanese" evidence="5">
    <location>
        <begin position="25"/>
        <end position="150"/>
    </location>
</feature>
<evidence type="ECO:0000313" key="6">
    <source>
        <dbReference type="EMBL" id="KJS60562.1"/>
    </source>
</evidence>
<keyword evidence="6" id="KW-0670">Pyruvate</keyword>
<dbReference type="SMART" id="SM00450">
    <property type="entry name" value="RHOD"/>
    <property type="match status" value="2"/>
</dbReference>
<dbReference type="EMBL" id="JZKH01000041">
    <property type="protein sequence ID" value="KJS60562.1"/>
    <property type="molecule type" value="Genomic_DNA"/>
</dbReference>
<dbReference type="InterPro" id="IPR045078">
    <property type="entry name" value="TST/MPST-like"/>
</dbReference>
<feature type="region of interest" description="Disordered" evidence="4">
    <location>
        <begin position="192"/>
        <end position="222"/>
    </location>
</feature>
<comment type="caution">
    <text evidence="6">The sequence shown here is derived from an EMBL/GenBank/DDBJ whole genome shotgun (WGS) entry which is preliminary data.</text>
</comment>
<keyword evidence="1 3" id="KW-0808">Transferase</keyword>
<dbReference type="InterPro" id="IPR001307">
    <property type="entry name" value="Thiosulphate_STrfase_CS"/>
</dbReference>
<gene>
    <name evidence="6" type="ORF">VM95_20555</name>
</gene>
<dbReference type="Pfam" id="PF00581">
    <property type="entry name" value="Rhodanese"/>
    <property type="match status" value="2"/>
</dbReference>
<evidence type="ECO:0000256" key="4">
    <source>
        <dbReference type="SAM" id="MobiDB-lite"/>
    </source>
</evidence>
<feature type="domain" description="Rhodanese" evidence="5">
    <location>
        <begin position="183"/>
        <end position="288"/>
    </location>
</feature>
<dbReference type="Gene3D" id="3.40.250.10">
    <property type="entry name" value="Rhodanese-like domain"/>
    <property type="match status" value="2"/>
</dbReference>
<dbReference type="AlphaFoldDB" id="A0A0F2TFT8"/>
<dbReference type="PROSITE" id="PS00380">
    <property type="entry name" value="RHODANESE_1"/>
    <property type="match status" value="1"/>
</dbReference>
<dbReference type="PATRIC" id="fig|359131.3.peg.4955"/>
<organism evidence="6 7">
    <name type="scientific">Streptomyces rubellomurinus (strain ATCC 31215)</name>
    <dbReference type="NCBI Taxonomy" id="359131"/>
    <lineage>
        <taxon>Bacteria</taxon>
        <taxon>Bacillati</taxon>
        <taxon>Actinomycetota</taxon>
        <taxon>Actinomycetes</taxon>
        <taxon>Kitasatosporales</taxon>
        <taxon>Streptomycetaceae</taxon>
        <taxon>Streptomyces</taxon>
    </lineage>
</organism>
<dbReference type="PROSITE" id="PS50206">
    <property type="entry name" value="RHODANESE_3"/>
    <property type="match status" value="2"/>
</dbReference>
<protein>
    <recommendedName>
        <fullName evidence="3">Sulfurtransferase</fullName>
    </recommendedName>
</protein>
<keyword evidence="2" id="KW-0677">Repeat</keyword>
<dbReference type="InterPro" id="IPR036873">
    <property type="entry name" value="Rhodanese-like_dom_sf"/>
</dbReference>
<evidence type="ECO:0000256" key="2">
    <source>
        <dbReference type="ARBA" id="ARBA00022737"/>
    </source>
</evidence>
<dbReference type="SUPFAM" id="SSF52821">
    <property type="entry name" value="Rhodanese/Cell cycle control phosphatase"/>
    <property type="match status" value="2"/>
</dbReference>
<evidence type="ECO:0000256" key="1">
    <source>
        <dbReference type="ARBA" id="ARBA00022679"/>
    </source>
</evidence>
<proteinExistence type="predicted"/>
<name>A0A0F2TFT8_STRR3</name>
<dbReference type="PANTHER" id="PTHR11364">
    <property type="entry name" value="THIOSULFATE SULFERTANSFERASE"/>
    <property type="match status" value="1"/>
</dbReference>
<dbReference type="CDD" id="cd01448">
    <property type="entry name" value="TST_Repeat_1"/>
    <property type="match status" value="1"/>
</dbReference>
<dbReference type="GO" id="GO:0004792">
    <property type="term" value="F:thiosulfate-cyanide sulfurtransferase activity"/>
    <property type="evidence" value="ECO:0007669"/>
    <property type="project" value="InterPro"/>
</dbReference>
<accession>A0A0F2TFT8</accession>
<sequence>MAGMTTFNDGSPLISAAELARALGSARPPVLLDVRYQLVGAVPGGPTAAEEYAAGHLPGAHFVELDRDLAAPPGAPGRGGRHPLPDPEEFGAAMRRFGVSGDRPVVVYDGAASMAAARAWWLLRWAGHRDVRVLDGGFAAWRAAGLPVTAELPEPAEGDFKPVPGQLPTVDADGAAAWARAGLLLDARSGERYRGETEPVDPKAGHIPGAVSAPTAENVGPDGRFRPAVELAARFRALGAGERETAVYCGSGVTAAHQILALEAAGLSATLYPGSWSEWSSDESRPVAVTEQPG</sequence>
<dbReference type="PROSITE" id="PS00683">
    <property type="entry name" value="RHODANESE_2"/>
    <property type="match status" value="1"/>
</dbReference>
<keyword evidence="7" id="KW-1185">Reference proteome</keyword>
<dbReference type="InterPro" id="IPR001763">
    <property type="entry name" value="Rhodanese-like_dom"/>
</dbReference>
<evidence type="ECO:0000259" key="5">
    <source>
        <dbReference type="PROSITE" id="PS50206"/>
    </source>
</evidence>
<evidence type="ECO:0000256" key="3">
    <source>
        <dbReference type="RuleBase" id="RU000507"/>
    </source>
</evidence>
<feature type="compositionally biased region" description="Basic and acidic residues" evidence="4">
    <location>
        <begin position="192"/>
        <end position="204"/>
    </location>
</feature>
<dbReference type="PANTHER" id="PTHR11364:SF27">
    <property type="entry name" value="SULFURTRANSFERASE"/>
    <property type="match status" value="1"/>
</dbReference>
<reference evidence="6 7" key="1">
    <citation type="submission" date="2015-02" db="EMBL/GenBank/DDBJ databases">
        <authorList>
            <person name="Ju K.-S."/>
            <person name="Doroghazi J.R."/>
            <person name="Metcalf W."/>
        </authorList>
    </citation>
    <scope>NUCLEOTIDE SEQUENCE [LARGE SCALE GENOMIC DNA]</scope>
    <source>
        <strain evidence="6 7">ATCC 31215</strain>
    </source>
</reference>
<evidence type="ECO:0000313" key="7">
    <source>
        <dbReference type="Proteomes" id="UP000033699"/>
    </source>
</evidence>
<dbReference type="Proteomes" id="UP000033699">
    <property type="component" value="Unassembled WGS sequence"/>
</dbReference>